<accession>A0A1G9RNX3</accession>
<gene>
    <name evidence="1" type="ORF">SAMN04488090_2966</name>
</gene>
<dbReference type="OrthoDB" id="8442276at2"/>
<keyword evidence="2" id="KW-1185">Reference proteome</keyword>
<dbReference type="Pfam" id="PF14066">
    <property type="entry name" value="DUF4256"/>
    <property type="match status" value="1"/>
</dbReference>
<dbReference type="Proteomes" id="UP000198901">
    <property type="component" value="Unassembled WGS sequence"/>
</dbReference>
<dbReference type="STRING" id="563176.SAMN04488090_2966"/>
<reference evidence="1 2" key="1">
    <citation type="submission" date="2016-10" db="EMBL/GenBank/DDBJ databases">
        <authorList>
            <person name="de Groot N.N."/>
        </authorList>
    </citation>
    <scope>NUCLEOTIDE SEQUENCE [LARGE SCALE GENOMIC DNA]</scope>
    <source>
        <strain evidence="1 2">DSM 21668</strain>
    </source>
</reference>
<protein>
    <recommendedName>
        <fullName evidence="3">DUF4256 domain-containing protein</fullName>
    </recommendedName>
</protein>
<organism evidence="1 2">
    <name type="scientific">Siphonobacter aquaeclarae</name>
    <dbReference type="NCBI Taxonomy" id="563176"/>
    <lineage>
        <taxon>Bacteria</taxon>
        <taxon>Pseudomonadati</taxon>
        <taxon>Bacteroidota</taxon>
        <taxon>Cytophagia</taxon>
        <taxon>Cytophagales</taxon>
        <taxon>Cytophagaceae</taxon>
        <taxon>Siphonobacter</taxon>
    </lineage>
</organism>
<dbReference type="EMBL" id="FNGS01000005">
    <property type="protein sequence ID" value="SDM24667.1"/>
    <property type="molecule type" value="Genomic_DNA"/>
</dbReference>
<proteinExistence type="predicted"/>
<dbReference type="InterPro" id="IPR025352">
    <property type="entry name" value="DUF4256"/>
</dbReference>
<dbReference type="RefSeq" id="WP_093203728.1">
    <property type="nucleotide sequence ID" value="NZ_FNGS01000005.1"/>
</dbReference>
<sequence>MKKHLTSEEKNTLLQLLKTRFEKHKHRHPDIAWPDVQARLEARPDKLWSLQQMEETQGEPDVIGRDEKSGEYLFVDCSAETPKGRRNVCYDREALDSRKEHKPHDSAVDIAAAMGIELLDEAQYRRLQELGKFDTKTSSWIVTPPAIRQHGGALFGDRRYEHVFVYHNGAQSYYSSRGFRGLLRV</sequence>
<evidence type="ECO:0000313" key="1">
    <source>
        <dbReference type="EMBL" id="SDM24667.1"/>
    </source>
</evidence>
<evidence type="ECO:0000313" key="2">
    <source>
        <dbReference type="Proteomes" id="UP000198901"/>
    </source>
</evidence>
<name>A0A1G9RNX3_9BACT</name>
<evidence type="ECO:0008006" key="3">
    <source>
        <dbReference type="Google" id="ProtNLM"/>
    </source>
</evidence>
<dbReference type="AlphaFoldDB" id="A0A1G9RNX3"/>